<evidence type="ECO:0000313" key="1">
    <source>
        <dbReference type="EMBL" id="EEF57848.1"/>
    </source>
</evidence>
<dbReference type="Proteomes" id="UP000003688">
    <property type="component" value="Unassembled WGS sequence"/>
</dbReference>
<proteinExistence type="predicted"/>
<gene>
    <name evidence="1" type="ORF">Cflav_PD0830</name>
</gene>
<organism evidence="1 2">
    <name type="scientific">Pedosphaera parvula (strain Ellin514)</name>
    <dbReference type="NCBI Taxonomy" id="320771"/>
    <lineage>
        <taxon>Bacteria</taxon>
        <taxon>Pseudomonadati</taxon>
        <taxon>Verrucomicrobiota</taxon>
        <taxon>Pedosphaerae</taxon>
        <taxon>Pedosphaerales</taxon>
        <taxon>Pedosphaeraceae</taxon>
        <taxon>Pedosphaera</taxon>
    </lineage>
</organism>
<comment type="caution">
    <text evidence="1">The sequence shown here is derived from an EMBL/GenBank/DDBJ whole genome shotgun (WGS) entry which is preliminary data.</text>
</comment>
<evidence type="ECO:0000313" key="2">
    <source>
        <dbReference type="Proteomes" id="UP000003688"/>
    </source>
</evidence>
<dbReference type="AlphaFoldDB" id="B9XQR6"/>
<accession>B9XQR6</accession>
<keyword evidence="2" id="KW-1185">Reference proteome</keyword>
<reference evidence="1 2" key="1">
    <citation type="journal article" date="2011" name="J. Bacteriol.">
        <title>Genome sequence of 'Pedosphaera parvula' Ellin514, an aerobic Verrucomicrobial isolate from pasture soil.</title>
        <authorList>
            <person name="Kant R."/>
            <person name="van Passel M.W."/>
            <person name="Sangwan P."/>
            <person name="Palva A."/>
            <person name="Lucas S."/>
            <person name="Copeland A."/>
            <person name="Lapidus A."/>
            <person name="Glavina Del Rio T."/>
            <person name="Dalin E."/>
            <person name="Tice H."/>
            <person name="Bruce D."/>
            <person name="Goodwin L."/>
            <person name="Pitluck S."/>
            <person name="Chertkov O."/>
            <person name="Larimer F.W."/>
            <person name="Land M.L."/>
            <person name="Hauser L."/>
            <person name="Brettin T.S."/>
            <person name="Detter J.C."/>
            <person name="Han S."/>
            <person name="de Vos W.M."/>
            <person name="Janssen P.H."/>
            <person name="Smidt H."/>
        </authorList>
    </citation>
    <scope>NUCLEOTIDE SEQUENCE [LARGE SCALE GENOMIC DNA]</scope>
    <source>
        <strain evidence="1 2">Ellin514</strain>
    </source>
</reference>
<dbReference type="EMBL" id="ABOX02000056">
    <property type="protein sequence ID" value="EEF57848.1"/>
    <property type="molecule type" value="Genomic_DNA"/>
</dbReference>
<protein>
    <submittedName>
        <fullName evidence="1">Uncharacterized protein</fullName>
    </submittedName>
</protein>
<sequence length="42" mass="4428">MDYLGLSGPSGLEPRFTPGFNMAGFQPLRVRAKAEGCGKVDG</sequence>
<name>B9XQR6_PEDPL</name>